<evidence type="ECO:0000256" key="4">
    <source>
        <dbReference type="ARBA" id="ARBA00022989"/>
    </source>
</evidence>
<feature type="transmembrane region" description="Helical" evidence="6">
    <location>
        <begin position="20"/>
        <end position="39"/>
    </location>
</feature>
<dbReference type="Proteomes" id="UP000749311">
    <property type="component" value="Unassembled WGS sequence"/>
</dbReference>
<dbReference type="EMBL" id="JAAMOZ010000002">
    <property type="protein sequence ID" value="NIH58231.1"/>
    <property type="molecule type" value="Genomic_DNA"/>
</dbReference>
<evidence type="ECO:0000256" key="6">
    <source>
        <dbReference type="SAM" id="Phobius"/>
    </source>
</evidence>
<proteinExistence type="predicted"/>
<evidence type="ECO:0000256" key="2">
    <source>
        <dbReference type="ARBA" id="ARBA00022475"/>
    </source>
</evidence>
<keyword evidence="5 6" id="KW-0472">Membrane</keyword>
<sequence>MLGASTLGLFRPGTSPLHRLPAAVKLAALVLLGIASVWLQREWWLVVAAFALVGVAYGIAGYGPFLLLRQVRPMAWLLVFTAAMNWWTAGWERAIAVTVMIAVLVCAAALVTLTTPTTSLIDVVVRAAAPLRRFGVDAERLGLILLLGIRCVPVVAGLAREVREAQIARGATNSLRAFAVPLLVRALRDADSIGEALMARGLDD</sequence>
<reference evidence="7 8" key="1">
    <citation type="submission" date="2020-02" db="EMBL/GenBank/DDBJ databases">
        <title>Sequencing the genomes of 1000 actinobacteria strains.</title>
        <authorList>
            <person name="Klenk H.-P."/>
        </authorList>
    </citation>
    <scope>NUCLEOTIDE SEQUENCE [LARGE SCALE GENOMIC DNA]</scope>
    <source>
        <strain evidence="7 8">DSM 19609</strain>
    </source>
</reference>
<comment type="subcellular location">
    <subcellularLocation>
        <location evidence="1">Membrane</location>
        <topology evidence="1">Multi-pass membrane protein</topology>
    </subcellularLocation>
</comment>
<dbReference type="PANTHER" id="PTHR34857:SF2">
    <property type="entry name" value="SLL0384 PROTEIN"/>
    <property type="match status" value="1"/>
</dbReference>
<evidence type="ECO:0000256" key="3">
    <source>
        <dbReference type="ARBA" id="ARBA00022692"/>
    </source>
</evidence>
<keyword evidence="2" id="KW-1003">Cell membrane</keyword>
<feature type="transmembrane region" description="Helical" evidence="6">
    <location>
        <begin position="44"/>
        <end position="65"/>
    </location>
</feature>
<feature type="transmembrane region" description="Helical" evidence="6">
    <location>
        <begin position="95"/>
        <end position="121"/>
    </location>
</feature>
<keyword evidence="8" id="KW-1185">Reference proteome</keyword>
<accession>A0ABX0SJT1</accession>
<dbReference type="InterPro" id="IPR003339">
    <property type="entry name" value="ABC/ECF_trnsptr_transmembrane"/>
</dbReference>
<keyword evidence="3 6" id="KW-0812">Transmembrane</keyword>
<dbReference type="InterPro" id="IPR051611">
    <property type="entry name" value="ECF_transporter_component"/>
</dbReference>
<organism evidence="7 8">
    <name type="scientific">Brooklawnia cerclae</name>
    <dbReference type="NCBI Taxonomy" id="349934"/>
    <lineage>
        <taxon>Bacteria</taxon>
        <taxon>Bacillati</taxon>
        <taxon>Actinomycetota</taxon>
        <taxon>Actinomycetes</taxon>
        <taxon>Propionibacteriales</taxon>
        <taxon>Propionibacteriaceae</taxon>
        <taxon>Brooklawnia</taxon>
    </lineage>
</organism>
<evidence type="ECO:0000256" key="5">
    <source>
        <dbReference type="ARBA" id="ARBA00023136"/>
    </source>
</evidence>
<keyword evidence="4 6" id="KW-1133">Transmembrane helix</keyword>
<protein>
    <submittedName>
        <fullName evidence="7">Biotin transport system permease protein</fullName>
    </submittedName>
</protein>
<comment type="caution">
    <text evidence="7">The sequence shown here is derived from an EMBL/GenBank/DDBJ whole genome shotgun (WGS) entry which is preliminary data.</text>
</comment>
<dbReference type="PANTHER" id="PTHR34857">
    <property type="entry name" value="SLL0384 PROTEIN"/>
    <property type="match status" value="1"/>
</dbReference>
<evidence type="ECO:0000256" key="1">
    <source>
        <dbReference type="ARBA" id="ARBA00004141"/>
    </source>
</evidence>
<dbReference type="Pfam" id="PF02361">
    <property type="entry name" value="CbiQ"/>
    <property type="match status" value="1"/>
</dbReference>
<evidence type="ECO:0000313" key="7">
    <source>
        <dbReference type="EMBL" id="NIH58231.1"/>
    </source>
</evidence>
<dbReference type="RefSeq" id="WP_167170189.1">
    <property type="nucleotide sequence ID" value="NZ_BAAAOO010000009.1"/>
</dbReference>
<dbReference type="CDD" id="cd16914">
    <property type="entry name" value="EcfT"/>
    <property type="match status" value="1"/>
</dbReference>
<evidence type="ECO:0000313" key="8">
    <source>
        <dbReference type="Proteomes" id="UP000749311"/>
    </source>
</evidence>
<name>A0ABX0SJT1_9ACTN</name>
<gene>
    <name evidence="7" type="ORF">FB473_002923</name>
</gene>